<reference evidence="2 3" key="1">
    <citation type="submission" date="2019-06" db="EMBL/GenBank/DDBJ databases">
        <title>Sequencing the genomes of 1000 actinobacteria strains.</title>
        <authorList>
            <person name="Klenk H.-P."/>
        </authorList>
    </citation>
    <scope>NUCLEOTIDE SEQUENCE [LARGE SCALE GENOMIC DNA]</scope>
    <source>
        <strain evidence="2 3">DSM 8251</strain>
    </source>
</reference>
<comment type="caution">
    <text evidence="2">The sequence shown here is derived from an EMBL/GenBank/DDBJ whole genome shotgun (WGS) entry which is preliminary data.</text>
</comment>
<evidence type="ECO:0000313" key="2">
    <source>
        <dbReference type="EMBL" id="TQL62534.1"/>
    </source>
</evidence>
<evidence type="ECO:0000259" key="1">
    <source>
        <dbReference type="Pfam" id="PF01471"/>
    </source>
</evidence>
<accession>A0A542ZQB4</accession>
<dbReference type="SUPFAM" id="SSF47090">
    <property type="entry name" value="PGBD-like"/>
    <property type="match status" value="1"/>
</dbReference>
<proteinExistence type="predicted"/>
<evidence type="ECO:0000313" key="3">
    <source>
        <dbReference type="Proteomes" id="UP000316196"/>
    </source>
</evidence>
<organism evidence="2 3">
    <name type="scientific">Propioniferax innocua</name>
    <dbReference type="NCBI Taxonomy" id="1753"/>
    <lineage>
        <taxon>Bacteria</taxon>
        <taxon>Bacillati</taxon>
        <taxon>Actinomycetota</taxon>
        <taxon>Actinomycetes</taxon>
        <taxon>Propionibacteriales</taxon>
        <taxon>Propionibacteriaceae</taxon>
        <taxon>Propioniferax</taxon>
    </lineage>
</organism>
<dbReference type="AlphaFoldDB" id="A0A542ZQB4"/>
<dbReference type="Proteomes" id="UP000316196">
    <property type="component" value="Unassembled WGS sequence"/>
</dbReference>
<sequence>MQRTLGWLVTLALVAIAAFAGGWAVRTLNTPVAAPPPEPPTTVTVTEGEVADTLTLGATVTWRTEPLGFNHAEGTLTALPRSGQTVNAGQVLYEVDARPVILARGEVPMYRDLARGDKGDDVQQLQEFLSDLGYLWAAPIGKFGPATETAVKQWQRDLGLHDDARVRRGDVMFLPRVPATVTPTSEAAVGRGVSGGDVVLSRLADDPSVSLSLTEGQRALVTEDMTVHARSPKGTELRGHIGGFRNSEQGFTADLRTKGDRPLCADVCKEFEQGDTLMVTVEQVTATKGLLVPVTAIETDAAGATWVRPAGSTGGDRDRVEVQVLAVADGQAAVEGDIASGDELIVGGA</sequence>
<dbReference type="Gene3D" id="2.40.420.20">
    <property type="match status" value="1"/>
</dbReference>
<keyword evidence="3" id="KW-1185">Reference proteome</keyword>
<dbReference type="InterPro" id="IPR002477">
    <property type="entry name" value="Peptidoglycan-bd-like"/>
</dbReference>
<feature type="domain" description="Peptidoglycan binding-like" evidence="1">
    <location>
        <begin position="119"/>
        <end position="163"/>
    </location>
</feature>
<dbReference type="InterPro" id="IPR036365">
    <property type="entry name" value="PGBD-like_sf"/>
</dbReference>
<dbReference type="OrthoDB" id="3268648at2"/>
<name>A0A542ZQB4_9ACTN</name>
<dbReference type="RefSeq" id="WP_142092363.1">
    <property type="nucleotide sequence ID" value="NZ_BAAAMD010000003.1"/>
</dbReference>
<gene>
    <name evidence="2" type="ORF">FB460_0312</name>
</gene>
<dbReference type="InterPro" id="IPR036366">
    <property type="entry name" value="PGBDSf"/>
</dbReference>
<dbReference type="EMBL" id="VFOR01000001">
    <property type="protein sequence ID" value="TQL62534.1"/>
    <property type="molecule type" value="Genomic_DNA"/>
</dbReference>
<dbReference type="Pfam" id="PF01471">
    <property type="entry name" value="PG_binding_1"/>
    <property type="match status" value="1"/>
</dbReference>
<protein>
    <submittedName>
        <fullName evidence="2">Multidrug efflux pump subunit AcrA (Membrane-fusion protein)</fullName>
    </submittedName>
</protein>
<dbReference type="Gene3D" id="1.10.101.10">
    <property type="entry name" value="PGBD-like superfamily/PGBD"/>
    <property type="match status" value="1"/>
</dbReference>